<dbReference type="AlphaFoldDB" id="A0A9W6GF42"/>
<reference evidence="2" key="1">
    <citation type="submission" date="2022-12" db="EMBL/GenBank/DDBJ databases">
        <title>Reference genome sequencing for broad-spectrum identification of bacterial and archaeal isolates by mass spectrometry.</title>
        <authorList>
            <person name="Sekiguchi Y."/>
            <person name="Tourlousse D.M."/>
        </authorList>
    </citation>
    <scope>NUCLEOTIDE SEQUENCE</scope>
    <source>
        <strain evidence="2">TSL-P1</strain>
    </source>
</reference>
<accession>A0A9W6GF42</accession>
<name>A0A9W6GF42_9BACT</name>
<proteinExistence type="predicted"/>
<dbReference type="PANTHER" id="PTHR47691:SF3">
    <property type="entry name" value="HTH-TYPE TRANSCRIPTIONAL REGULATOR RV0890C-RELATED"/>
    <property type="match status" value="1"/>
</dbReference>
<keyword evidence="3" id="KW-1185">Reference proteome</keyword>
<comment type="caution">
    <text evidence="2">The sequence shown here is derived from an EMBL/GenBank/DDBJ whole genome shotgun (WGS) entry which is preliminary data.</text>
</comment>
<evidence type="ECO:0000313" key="3">
    <source>
        <dbReference type="Proteomes" id="UP001144297"/>
    </source>
</evidence>
<keyword evidence="1" id="KW-0812">Transmembrane</keyword>
<dbReference type="SMART" id="SM00028">
    <property type="entry name" value="TPR"/>
    <property type="match status" value="4"/>
</dbReference>
<dbReference type="InterPro" id="IPR011990">
    <property type="entry name" value="TPR-like_helical_dom_sf"/>
</dbReference>
<protein>
    <submittedName>
        <fullName evidence="2">Tetratricopeptide repeat domain protein</fullName>
    </submittedName>
</protein>
<evidence type="ECO:0000313" key="2">
    <source>
        <dbReference type="EMBL" id="GLI52736.1"/>
    </source>
</evidence>
<feature type="transmembrane region" description="Helical" evidence="1">
    <location>
        <begin position="12"/>
        <end position="30"/>
    </location>
</feature>
<sequence>MNHKKRLHKPRPVSILISLIAIICLTLMHGCYKPPLEQPYRINELNNLILQANKAFEKGQSERAESLYHEALKKSRIIQDDNATVIVLISLSRLYTSTGQIEEAKKFIDSATELSNRALLPENTLEELNFEKARIGFLLNENVEQLLRKLSFSNFTNIKIKALNLLARLKIKQHEYEEAEKLLHQALITNQKTNRIEEANSLRLLGHIYLDKDNALAGQYFLKALEIDKELAIPEKIALDMETLGIFYKNMGEKQKAKEYFIRAVEIWKGLGKKEFEIKAVKEIESL</sequence>
<dbReference type="InterPro" id="IPR019734">
    <property type="entry name" value="TPR_rpt"/>
</dbReference>
<gene>
    <name evidence="2" type="ORF">TISLANDTSLP1_04290</name>
</gene>
<dbReference type="Pfam" id="PF13424">
    <property type="entry name" value="TPR_12"/>
    <property type="match status" value="1"/>
</dbReference>
<dbReference type="EMBL" id="BSDX01000001">
    <property type="protein sequence ID" value="GLI52736.1"/>
    <property type="molecule type" value="Genomic_DNA"/>
</dbReference>
<dbReference type="Pfam" id="PF13181">
    <property type="entry name" value="TPR_8"/>
    <property type="match status" value="2"/>
</dbReference>
<keyword evidence="1" id="KW-1133">Transmembrane helix</keyword>
<evidence type="ECO:0000256" key="1">
    <source>
        <dbReference type="SAM" id="Phobius"/>
    </source>
</evidence>
<dbReference type="Proteomes" id="UP001144297">
    <property type="component" value="Unassembled WGS sequence"/>
</dbReference>
<keyword evidence="1" id="KW-0472">Membrane</keyword>
<dbReference type="PANTHER" id="PTHR47691">
    <property type="entry name" value="REGULATOR-RELATED"/>
    <property type="match status" value="1"/>
</dbReference>
<organism evidence="2 3">
    <name type="scientific">Thermodesulfovibrio yellowstonii</name>
    <dbReference type="NCBI Taxonomy" id="28262"/>
    <lineage>
        <taxon>Bacteria</taxon>
        <taxon>Pseudomonadati</taxon>
        <taxon>Nitrospirota</taxon>
        <taxon>Thermodesulfovibrionia</taxon>
        <taxon>Thermodesulfovibrionales</taxon>
        <taxon>Thermodesulfovibrionaceae</taxon>
        <taxon>Thermodesulfovibrio</taxon>
    </lineage>
</organism>
<dbReference type="Gene3D" id="1.25.40.10">
    <property type="entry name" value="Tetratricopeptide repeat domain"/>
    <property type="match status" value="3"/>
</dbReference>
<dbReference type="SUPFAM" id="SSF48452">
    <property type="entry name" value="TPR-like"/>
    <property type="match status" value="2"/>
</dbReference>